<evidence type="ECO:0000256" key="2">
    <source>
        <dbReference type="ARBA" id="ARBA00022679"/>
    </source>
</evidence>
<reference evidence="6 7" key="1">
    <citation type="submission" date="2016-08" db="EMBL/GenBank/DDBJ databases">
        <title>Genomes of anaerobic fungi encode conserved fungal cellulosomes for biomass hydrolysis.</title>
        <authorList>
            <consortium name="DOE Joint Genome Institute"/>
            <person name="Haitjema C.H."/>
            <person name="Gilmore S.P."/>
            <person name="Henske J.K."/>
            <person name="Solomon K.V."/>
            <person name="De Groot R."/>
            <person name="Kuo A."/>
            <person name="Mondo S.J."/>
            <person name="Salamov A.A."/>
            <person name="Labutti K."/>
            <person name="Zhao Z."/>
            <person name="Chiniquy J."/>
            <person name="Barry K."/>
            <person name="Brewer H.M."/>
            <person name="Purvine S.O."/>
            <person name="Wright A.T."/>
            <person name="Boxma B."/>
            <person name="Van Alen T."/>
            <person name="Hackstein J.H."/>
            <person name="Baker S.E."/>
            <person name="Grigoriev I.V."/>
            <person name="O'Malley M.A."/>
        </authorList>
    </citation>
    <scope>NUCLEOTIDE SEQUENCE [LARGE SCALE GENOMIC DNA]</scope>
    <source>
        <strain evidence="7">finn</strain>
    </source>
</reference>
<dbReference type="AlphaFoldDB" id="A0A1Y1UGJ0"/>
<keyword evidence="7" id="KW-1185">Reference proteome</keyword>
<feature type="domain" description="Stealth protein CR2 conserved region 2" evidence="4">
    <location>
        <begin position="518"/>
        <end position="604"/>
    </location>
</feature>
<evidence type="ECO:0000313" key="7">
    <source>
        <dbReference type="Proteomes" id="UP000193719"/>
    </source>
</evidence>
<evidence type="ECO:0000259" key="4">
    <source>
        <dbReference type="Pfam" id="PF11380"/>
    </source>
</evidence>
<proteinExistence type="inferred from homology"/>
<gene>
    <name evidence="6" type="ORF">BCR36DRAFT_445490</name>
</gene>
<dbReference type="STRING" id="1754191.A0A1Y1UGJ0"/>
<organism evidence="6 7">
    <name type="scientific">Piromyces finnis</name>
    <dbReference type="NCBI Taxonomy" id="1754191"/>
    <lineage>
        <taxon>Eukaryota</taxon>
        <taxon>Fungi</taxon>
        <taxon>Fungi incertae sedis</taxon>
        <taxon>Chytridiomycota</taxon>
        <taxon>Chytridiomycota incertae sedis</taxon>
        <taxon>Neocallimastigomycetes</taxon>
        <taxon>Neocallimastigales</taxon>
        <taxon>Neocallimastigaceae</taxon>
        <taxon>Piromyces</taxon>
    </lineage>
</organism>
<dbReference type="GO" id="GO:0016772">
    <property type="term" value="F:transferase activity, transferring phosphorus-containing groups"/>
    <property type="evidence" value="ECO:0007669"/>
    <property type="project" value="InterPro"/>
</dbReference>
<comment type="caution">
    <text evidence="6">The sequence shown here is derived from an EMBL/GenBank/DDBJ whole genome shotgun (WGS) entry which is preliminary data.</text>
</comment>
<sequence>MLSRRRATISITIVIVFCLGLFFYDAKQKANNFGNTQKINVLEVRDNRKQSILFENNGNDDVLNDVEKLKDIIDDNIANENLNLHSNKIVKRGVIKNENDENNANNSDNTQQNAINNENNAVDSNQEIQFVAPYIIQDDDAEIIANYRGEELGPEWEWVKDISIVYTWVDGSDVDFLDLKSKYNGGVRKANSRDRSADELRYSLRSLEKYLPWHRGDIFLCTSQQIPKWMDTSNSRIKLIYHKDIFPEHVYPTYDSNTIELFLDKIQPYRQLFKEELKRVCSDRLRNPYKLQVIYLYQTFMQYATLHDEFPKKIGGNGKARLFEGYEFPTNLNRTITKYSCKVIQTTANDRFMKYGRITDDFKRNERYFKLYKTHPNLIIYNFNDAYTKNKSLYQFTNYMITRYPVPSSFEKKEYVDLEVALYPEFNKFLPEDYNKGNIARFRDVIRHHRLKEISLYLRDKYALAGPQKVISKREQEEIDFLLKYNGGDLEKEWTWAKDISFVYILENDNENINISEEVEKLKYSLRSIEKFLPWHTGNIYIITQKEAEDELSWINYSNKQLKVINQSEIIPNMISGLKNKHVIEMYLDLIPGISERFVHLTCNHFF</sequence>
<feature type="non-terminal residue" evidence="6">
    <location>
        <position position="607"/>
    </location>
</feature>
<dbReference type="PANTHER" id="PTHR24045:SF0">
    <property type="entry name" value="N-ACETYLGLUCOSAMINE-1-PHOSPHOTRANSFERASE SUBUNITS ALPHA_BETA"/>
    <property type="match status" value="1"/>
</dbReference>
<dbReference type="InterPro" id="IPR031358">
    <property type="entry name" value="Stealth_CR1"/>
</dbReference>
<protein>
    <recommendedName>
        <fullName evidence="8">Stealth protein CR2 conserved region 2 domain-containing protein</fullName>
    </recommendedName>
</protein>
<feature type="transmembrane region" description="Helical" evidence="3">
    <location>
        <begin position="7"/>
        <end position="24"/>
    </location>
</feature>
<evidence type="ECO:0000256" key="1">
    <source>
        <dbReference type="ARBA" id="ARBA00007583"/>
    </source>
</evidence>
<dbReference type="Pfam" id="PF11380">
    <property type="entry name" value="Stealth_CR2"/>
    <property type="match status" value="2"/>
</dbReference>
<feature type="domain" description="Stealth protein CR1 conserved region 1" evidence="5">
    <location>
        <begin position="161"/>
        <end position="186"/>
    </location>
</feature>
<dbReference type="PANTHER" id="PTHR24045">
    <property type="match status" value="1"/>
</dbReference>
<dbReference type="Pfam" id="PF17101">
    <property type="entry name" value="Stealth_CR1"/>
    <property type="match status" value="1"/>
</dbReference>
<keyword evidence="2" id="KW-0808">Transferase</keyword>
<dbReference type="Proteomes" id="UP000193719">
    <property type="component" value="Unassembled WGS sequence"/>
</dbReference>
<dbReference type="InterPro" id="IPR047141">
    <property type="entry name" value="Stealth"/>
</dbReference>
<dbReference type="GO" id="GO:0005794">
    <property type="term" value="C:Golgi apparatus"/>
    <property type="evidence" value="ECO:0007669"/>
    <property type="project" value="TreeGrafter"/>
</dbReference>
<accession>A0A1Y1UGJ0</accession>
<evidence type="ECO:0000259" key="5">
    <source>
        <dbReference type="Pfam" id="PF17101"/>
    </source>
</evidence>
<comment type="similarity">
    <text evidence="1">Belongs to the stealth family.</text>
</comment>
<name>A0A1Y1UGJ0_9FUNG</name>
<dbReference type="InterPro" id="IPR021520">
    <property type="entry name" value="Stealth_CR2"/>
</dbReference>
<reference evidence="6 7" key="2">
    <citation type="submission" date="2016-08" db="EMBL/GenBank/DDBJ databases">
        <title>Pervasive Adenine N6-methylation of Active Genes in Fungi.</title>
        <authorList>
            <consortium name="DOE Joint Genome Institute"/>
            <person name="Mondo S.J."/>
            <person name="Dannebaum R.O."/>
            <person name="Kuo R.C."/>
            <person name="Labutti K."/>
            <person name="Haridas S."/>
            <person name="Kuo A."/>
            <person name="Salamov A."/>
            <person name="Ahrendt S.R."/>
            <person name="Lipzen A."/>
            <person name="Sullivan W."/>
            <person name="Andreopoulos W.B."/>
            <person name="Clum A."/>
            <person name="Lindquist E."/>
            <person name="Daum C."/>
            <person name="Ramamoorthy G.K."/>
            <person name="Gryganskyi A."/>
            <person name="Culley D."/>
            <person name="Magnuson J.K."/>
            <person name="James T.Y."/>
            <person name="O'Malley M.A."/>
            <person name="Stajich J.E."/>
            <person name="Spatafora J.W."/>
            <person name="Visel A."/>
            <person name="Grigoriev I.V."/>
        </authorList>
    </citation>
    <scope>NUCLEOTIDE SEQUENCE [LARGE SCALE GENOMIC DNA]</scope>
    <source>
        <strain evidence="7">finn</strain>
    </source>
</reference>
<keyword evidence="3" id="KW-0812">Transmembrane</keyword>
<evidence type="ECO:0000256" key="3">
    <source>
        <dbReference type="SAM" id="Phobius"/>
    </source>
</evidence>
<evidence type="ECO:0000313" key="6">
    <source>
        <dbReference type="EMBL" id="ORX36185.1"/>
    </source>
</evidence>
<dbReference type="EMBL" id="MCFH01000161">
    <property type="protein sequence ID" value="ORX36185.1"/>
    <property type="molecule type" value="Genomic_DNA"/>
</dbReference>
<dbReference type="OrthoDB" id="2126793at2759"/>
<keyword evidence="3" id="KW-1133">Transmembrane helix</keyword>
<keyword evidence="3" id="KW-0472">Membrane</keyword>
<evidence type="ECO:0008006" key="8">
    <source>
        <dbReference type="Google" id="ProtNLM"/>
    </source>
</evidence>
<feature type="domain" description="Stealth protein CR2 conserved region 2" evidence="4">
    <location>
        <begin position="193"/>
        <end position="267"/>
    </location>
</feature>